<dbReference type="RefSeq" id="WP_346149129.1">
    <property type="nucleotide sequence ID" value="NZ_BAAAUA010000065.1"/>
</dbReference>
<proteinExistence type="predicted"/>
<accession>A0ABW0VSP5</accession>
<reference evidence="2" key="1">
    <citation type="journal article" date="2019" name="Int. J. Syst. Evol. Microbiol.">
        <title>The Global Catalogue of Microorganisms (GCM) 10K type strain sequencing project: providing services to taxonomists for standard genome sequencing and annotation.</title>
        <authorList>
            <consortium name="The Broad Institute Genomics Platform"/>
            <consortium name="The Broad Institute Genome Sequencing Center for Infectious Disease"/>
            <person name="Wu L."/>
            <person name="Ma J."/>
        </authorList>
    </citation>
    <scope>NUCLEOTIDE SEQUENCE [LARGE SCALE GENOMIC DNA]</scope>
    <source>
        <strain evidence="2">CGMCC 4.1622</strain>
    </source>
</reference>
<gene>
    <name evidence="1" type="ORF">ACFPZF_38050</name>
</gene>
<sequence length="67" mass="7447">MHPRSQPDYAWLPLAATLAERDDYIGVPTWFGWELGWQHEGMRSRTPSSAHPALTAGHGPCFLAPFG</sequence>
<dbReference type="Proteomes" id="UP001596066">
    <property type="component" value="Unassembled WGS sequence"/>
</dbReference>
<evidence type="ECO:0000313" key="2">
    <source>
        <dbReference type="Proteomes" id="UP001596066"/>
    </source>
</evidence>
<evidence type="ECO:0000313" key="1">
    <source>
        <dbReference type="EMBL" id="MFC5647131.1"/>
    </source>
</evidence>
<protein>
    <submittedName>
        <fullName evidence="1">Uncharacterized protein</fullName>
    </submittedName>
</protein>
<name>A0ABW0VSP5_9ACTN</name>
<dbReference type="EMBL" id="JBHSOC010000133">
    <property type="protein sequence ID" value="MFC5647131.1"/>
    <property type="molecule type" value="Genomic_DNA"/>
</dbReference>
<comment type="caution">
    <text evidence="1">The sequence shown here is derived from an EMBL/GenBank/DDBJ whole genome shotgun (WGS) entry which is preliminary data.</text>
</comment>
<organism evidence="1 2">
    <name type="scientific">Kitasatospora cinereorecta</name>
    <dbReference type="NCBI Taxonomy" id="285560"/>
    <lineage>
        <taxon>Bacteria</taxon>
        <taxon>Bacillati</taxon>
        <taxon>Actinomycetota</taxon>
        <taxon>Actinomycetes</taxon>
        <taxon>Kitasatosporales</taxon>
        <taxon>Streptomycetaceae</taxon>
        <taxon>Kitasatospora</taxon>
    </lineage>
</organism>
<keyword evidence="2" id="KW-1185">Reference proteome</keyword>